<keyword evidence="7" id="KW-0443">Lipid metabolism</keyword>
<evidence type="ECO:0000256" key="2">
    <source>
        <dbReference type="ARBA" id="ARBA00010441"/>
    </source>
</evidence>
<feature type="transmembrane region" description="Helical" evidence="13">
    <location>
        <begin position="69"/>
        <end position="93"/>
    </location>
</feature>
<dbReference type="PROSITE" id="PS00379">
    <property type="entry name" value="CDP_ALCOHOL_P_TRANSF"/>
    <property type="match status" value="1"/>
</dbReference>
<evidence type="ECO:0000256" key="11">
    <source>
        <dbReference type="NCBIfam" id="TIGR00560"/>
    </source>
</evidence>
<comment type="caution">
    <text evidence="14">The sequence shown here is derived from an EMBL/GenBank/DDBJ whole genome shotgun (WGS) entry which is preliminary data.</text>
</comment>
<dbReference type="PIRSF" id="PIRSF000847">
    <property type="entry name" value="Phos_ph_gly_syn"/>
    <property type="match status" value="1"/>
</dbReference>
<feature type="transmembrane region" description="Helical" evidence="13">
    <location>
        <begin position="31"/>
        <end position="49"/>
    </location>
</feature>
<dbReference type="EC" id="2.7.8.5" evidence="11"/>
<comment type="subcellular location">
    <subcellularLocation>
        <location evidence="1">Membrane</location>
        <topology evidence="1">Multi-pass membrane protein</topology>
    </subcellularLocation>
</comment>
<keyword evidence="9" id="KW-0594">Phospholipid biosynthesis</keyword>
<keyword evidence="4 12" id="KW-0808">Transferase</keyword>
<evidence type="ECO:0000256" key="9">
    <source>
        <dbReference type="ARBA" id="ARBA00023209"/>
    </source>
</evidence>
<dbReference type="EMBL" id="MGDD01000314">
    <property type="protein sequence ID" value="OGL42594.1"/>
    <property type="molecule type" value="Genomic_DNA"/>
</dbReference>
<dbReference type="AlphaFoldDB" id="A0A1F7RNM0"/>
<keyword evidence="8 13" id="KW-0472">Membrane</keyword>
<dbReference type="GO" id="GO:0016020">
    <property type="term" value="C:membrane"/>
    <property type="evidence" value="ECO:0007669"/>
    <property type="project" value="UniProtKB-SubCell"/>
</dbReference>
<sequence length="187" mass="20562">MNLPNLLTLTRIFLIPLLIVALLYGHKNLTATFIFSFAAVTDWLDGLIARKRNQVTDFGKLFDPIADKLLISAALISLVGLQRVPAWIAVILISREFAVTGLRGIIAKEGHIIAAEKLGKLKLVVQIIGIIIIMSNITWMNSVILAAANYSIPLQPGLITLEIATILSVISGVQYFRAHWNKIHTNS</sequence>
<accession>A0A1F7RNM0</accession>
<dbReference type="InterPro" id="IPR048254">
    <property type="entry name" value="CDP_ALCOHOL_P_TRANSF_CS"/>
</dbReference>
<evidence type="ECO:0000256" key="1">
    <source>
        <dbReference type="ARBA" id="ARBA00004141"/>
    </source>
</evidence>
<keyword evidence="10" id="KW-1208">Phospholipid metabolism</keyword>
<dbReference type="PANTHER" id="PTHR14269">
    <property type="entry name" value="CDP-DIACYLGLYCEROL--GLYCEROL-3-PHOSPHATE 3-PHOSPHATIDYLTRANSFERASE-RELATED"/>
    <property type="match status" value="1"/>
</dbReference>
<evidence type="ECO:0000256" key="7">
    <source>
        <dbReference type="ARBA" id="ARBA00023098"/>
    </source>
</evidence>
<keyword evidence="6 13" id="KW-1133">Transmembrane helix</keyword>
<dbReference type="Pfam" id="PF01066">
    <property type="entry name" value="CDP-OH_P_transf"/>
    <property type="match status" value="1"/>
</dbReference>
<feature type="transmembrane region" description="Helical" evidence="13">
    <location>
        <begin position="123"/>
        <end position="148"/>
    </location>
</feature>
<organism evidence="14 15">
    <name type="scientific">Candidatus Schekmanbacteria bacterium RBG_13_48_7</name>
    <dbReference type="NCBI Taxonomy" id="1817878"/>
    <lineage>
        <taxon>Bacteria</taxon>
        <taxon>Candidatus Schekmaniibacteriota</taxon>
    </lineage>
</organism>
<evidence type="ECO:0000256" key="8">
    <source>
        <dbReference type="ARBA" id="ARBA00023136"/>
    </source>
</evidence>
<evidence type="ECO:0000256" key="13">
    <source>
        <dbReference type="SAM" id="Phobius"/>
    </source>
</evidence>
<evidence type="ECO:0000313" key="15">
    <source>
        <dbReference type="Proteomes" id="UP000179266"/>
    </source>
</evidence>
<dbReference type="GO" id="GO:0046474">
    <property type="term" value="P:glycerophospholipid biosynthetic process"/>
    <property type="evidence" value="ECO:0007669"/>
    <property type="project" value="TreeGrafter"/>
</dbReference>
<keyword evidence="3" id="KW-0444">Lipid biosynthesis</keyword>
<dbReference type="GO" id="GO:0008444">
    <property type="term" value="F:CDP-diacylglycerol-glycerol-3-phosphate 3-phosphatidyltransferase activity"/>
    <property type="evidence" value="ECO:0007669"/>
    <property type="project" value="UniProtKB-UniRule"/>
</dbReference>
<dbReference type="InterPro" id="IPR043130">
    <property type="entry name" value="CDP-OH_PTrfase_TM_dom"/>
</dbReference>
<feature type="transmembrane region" description="Helical" evidence="13">
    <location>
        <begin position="154"/>
        <end position="176"/>
    </location>
</feature>
<gene>
    <name evidence="14" type="ORF">A2161_08900</name>
</gene>
<evidence type="ECO:0000256" key="10">
    <source>
        <dbReference type="ARBA" id="ARBA00023264"/>
    </source>
</evidence>
<dbReference type="Proteomes" id="UP000179266">
    <property type="component" value="Unassembled WGS sequence"/>
</dbReference>
<dbReference type="InterPro" id="IPR004570">
    <property type="entry name" value="Phosphatidylglycerol_P_synth"/>
</dbReference>
<evidence type="ECO:0000256" key="6">
    <source>
        <dbReference type="ARBA" id="ARBA00022989"/>
    </source>
</evidence>
<evidence type="ECO:0000256" key="4">
    <source>
        <dbReference type="ARBA" id="ARBA00022679"/>
    </source>
</evidence>
<dbReference type="PANTHER" id="PTHR14269:SF62">
    <property type="entry name" value="CDP-DIACYLGLYCEROL--GLYCEROL-3-PHOSPHATE 3-PHOSPHATIDYLTRANSFERASE 1, CHLOROPLASTIC"/>
    <property type="match status" value="1"/>
</dbReference>
<dbReference type="Gene3D" id="1.20.120.1760">
    <property type="match status" value="1"/>
</dbReference>
<evidence type="ECO:0000256" key="3">
    <source>
        <dbReference type="ARBA" id="ARBA00022516"/>
    </source>
</evidence>
<reference evidence="14 15" key="1">
    <citation type="journal article" date="2016" name="Nat. Commun.">
        <title>Thousands of microbial genomes shed light on interconnected biogeochemical processes in an aquifer system.</title>
        <authorList>
            <person name="Anantharaman K."/>
            <person name="Brown C.T."/>
            <person name="Hug L.A."/>
            <person name="Sharon I."/>
            <person name="Castelle C.J."/>
            <person name="Probst A.J."/>
            <person name="Thomas B.C."/>
            <person name="Singh A."/>
            <person name="Wilkins M.J."/>
            <person name="Karaoz U."/>
            <person name="Brodie E.L."/>
            <person name="Williams K.H."/>
            <person name="Hubbard S.S."/>
            <person name="Banfield J.F."/>
        </authorList>
    </citation>
    <scope>NUCLEOTIDE SEQUENCE [LARGE SCALE GENOMIC DNA]</scope>
</reference>
<dbReference type="InterPro" id="IPR000462">
    <property type="entry name" value="CDP-OH_P_trans"/>
</dbReference>
<proteinExistence type="inferred from homology"/>
<dbReference type="InterPro" id="IPR050324">
    <property type="entry name" value="CDP-alcohol_PTase-I"/>
</dbReference>
<keyword evidence="5 13" id="KW-0812">Transmembrane</keyword>
<evidence type="ECO:0000313" key="14">
    <source>
        <dbReference type="EMBL" id="OGL42594.1"/>
    </source>
</evidence>
<name>A0A1F7RNM0_9BACT</name>
<dbReference type="NCBIfam" id="TIGR00560">
    <property type="entry name" value="pgsA"/>
    <property type="match status" value="1"/>
</dbReference>
<evidence type="ECO:0000256" key="5">
    <source>
        <dbReference type="ARBA" id="ARBA00022692"/>
    </source>
</evidence>
<feature type="transmembrane region" description="Helical" evidence="13">
    <location>
        <begin position="6"/>
        <end position="24"/>
    </location>
</feature>
<evidence type="ECO:0000256" key="12">
    <source>
        <dbReference type="RuleBase" id="RU003750"/>
    </source>
</evidence>
<comment type="similarity">
    <text evidence="2 12">Belongs to the CDP-alcohol phosphatidyltransferase class-I family.</text>
</comment>
<protein>
    <recommendedName>
        <fullName evidence="11">CDP-diacylglycerol--glycerol-3-phosphate 3-phosphatidyltransferase</fullName>
        <ecNumber evidence="11">2.7.8.5</ecNumber>
    </recommendedName>
</protein>